<dbReference type="Proteomes" id="UP000622890">
    <property type="component" value="Unassembled WGS sequence"/>
</dbReference>
<feature type="compositionally biased region" description="Gly residues" evidence="1">
    <location>
        <begin position="85"/>
        <end position="106"/>
    </location>
</feature>
<dbReference type="RefSeq" id="WP_200590393.1">
    <property type="nucleotide sequence ID" value="NZ_JAEPBG010000001.1"/>
</dbReference>
<sequence length="106" mass="10558">MRMTLAWLLVGLLAGCAPTMPRTDARFGHEVRALLAAQALPGTEPPTQAEDGTNKDAARILPALDGTAARAALTAYQRHAVTARPGGGNGGISAGGGVGIAGGSAR</sequence>
<reference evidence="2" key="1">
    <citation type="submission" date="2021-01" db="EMBL/GenBank/DDBJ databases">
        <title>Genome sequence of strain Noviherbaspirillum sp. DKR-6.</title>
        <authorList>
            <person name="Chaudhary D.K."/>
        </authorList>
    </citation>
    <scope>NUCLEOTIDE SEQUENCE</scope>
    <source>
        <strain evidence="2">DKR-6</strain>
    </source>
</reference>
<name>A0A934W5A4_9BURK</name>
<feature type="region of interest" description="Disordered" evidence="1">
    <location>
        <begin position="83"/>
        <end position="106"/>
    </location>
</feature>
<gene>
    <name evidence="2" type="ORF">JJB74_03440</name>
</gene>
<organism evidence="2 3">
    <name type="scientific">Noviherbaspirillum pedocola</name>
    <dbReference type="NCBI Taxonomy" id="2801341"/>
    <lineage>
        <taxon>Bacteria</taxon>
        <taxon>Pseudomonadati</taxon>
        <taxon>Pseudomonadota</taxon>
        <taxon>Betaproteobacteria</taxon>
        <taxon>Burkholderiales</taxon>
        <taxon>Oxalobacteraceae</taxon>
        <taxon>Noviherbaspirillum</taxon>
    </lineage>
</organism>
<protein>
    <recommendedName>
        <fullName evidence="4">Lipoprotein</fullName>
    </recommendedName>
</protein>
<dbReference type="PROSITE" id="PS51257">
    <property type="entry name" value="PROKAR_LIPOPROTEIN"/>
    <property type="match status" value="1"/>
</dbReference>
<proteinExistence type="predicted"/>
<evidence type="ECO:0000313" key="3">
    <source>
        <dbReference type="Proteomes" id="UP000622890"/>
    </source>
</evidence>
<dbReference type="AlphaFoldDB" id="A0A934W5A4"/>
<accession>A0A934W5A4</accession>
<dbReference type="EMBL" id="JAEPBG010000001">
    <property type="protein sequence ID" value="MBK4733660.1"/>
    <property type="molecule type" value="Genomic_DNA"/>
</dbReference>
<evidence type="ECO:0008006" key="4">
    <source>
        <dbReference type="Google" id="ProtNLM"/>
    </source>
</evidence>
<keyword evidence="3" id="KW-1185">Reference proteome</keyword>
<evidence type="ECO:0000256" key="1">
    <source>
        <dbReference type="SAM" id="MobiDB-lite"/>
    </source>
</evidence>
<comment type="caution">
    <text evidence="2">The sequence shown here is derived from an EMBL/GenBank/DDBJ whole genome shotgun (WGS) entry which is preliminary data.</text>
</comment>
<evidence type="ECO:0000313" key="2">
    <source>
        <dbReference type="EMBL" id="MBK4733660.1"/>
    </source>
</evidence>